<dbReference type="OrthoDB" id="5646719at2"/>
<accession>A0A0W0TPV4</accession>
<protein>
    <submittedName>
        <fullName evidence="1">Leucine-rich repeat-and coiled coil-containing protein</fullName>
    </submittedName>
</protein>
<evidence type="ECO:0000313" key="1">
    <source>
        <dbReference type="EMBL" id="KTC97558.1"/>
    </source>
</evidence>
<organism evidence="1 2">
    <name type="scientific">Legionella erythra</name>
    <dbReference type="NCBI Taxonomy" id="448"/>
    <lineage>
        <taxon>Bacteria</taxon>
        <taxon>Pseudomonadati</taxon>
        <taxon>Pseudomonadota</taxon>
        <taxon>Gammaproteobacteria</taxon>
        <taxon>Legionellales</taxon>
        <taxon>Legionellaceae</taxon>
        <taxon>Legionella</taxon>
    </lineage>
</organism>
<dbReference type="SUPFAM" id="SSF52047">
    <property type="entry name" value="RNI-like"/>
    <property type="match status" value="1"/>
</dbReference>
<dbReference type="Gene3D" id="3.80.10.10">
    <property type="entry name" value="Ribonuclease Inhibitor"/>
    <property type="match status" value="1"/>
</dbReference>
<dbReference type="Proteomes" id="UP000054773">
    <property type="component" value="Unassembled WGS sequence"/>
</dbReference>
<proteinExistence type="predicted"/>
<gene>
    <name evidence="1" type="primary">legLC</name>
    <name evidence="1" type="ORF">Lery_1397</name>
</gene>
<keyword evidence="2" id="KW-1185">Reference proteome</keyword>
<dbReference type="AlphaFoldDB" id="A0A0W0TPV4"/>
<reference evidence="1 2" key="1">
    <citation type="submission" date="2015-11" db="EMBL/GenBank/DDBJ databases">
        <title>Genomic analysis of 38 Legionella species identifies large and diverse effector repertoires.</title>
        <authorList>
            <person name="Burstein D."/>
            <person name="Amaro F."/>
            <person name="Zusman T."/>
            <person name="Lifshitz Z."/>
            <person name="Cohen O."/>
            <person name="Gilbert J.A."/>
            <person name="Pupko T."/>
            <person name="Shuman H.A."/>
            <person name="Segal G."/>
        </authorList>
    </citation>
    <scope>NUCLEOTIDE SEQUENCE [LARGE SCALE GENOMIC DNA]</scope>
    <source>
        <strain evidence="1 2">SE-32A-C8</strain>
    </source>
</reference>
<comment type="caution">
    <text evidence="1">The sequence shown here is derived from an EMBL/GenBank/DDBJ whole genome shotgun (WGS) entry which is preliminary data.</text>
</comment>
<dbReference type="STRING" id="448.Lery_1397"/>
<dbReference type="PATRIC" id="fig|448.7.peg.1459"/>
<evidence type="ECO:0000313" key="2">
    <source>
        <dbReference type="Proteomes" id="UP000054773"/>
    </source>
</evidence>
<name>A0A0W0TPV4_LEGER</name>
<sequence length="244" mass="26915">MKIDLKANIPLAEQIKAFFMHPTKGEKKEGEASDKTLDLGGSKLGKRKIADLLAMVQAIREYAPSTIDTLDLSHNALRLLNADLAQLIAAFKDSNIKKLILCVNNLGSNKPDDLLAIADALAKSGLLMFDLANNSLQTLDLYTLEQFLKQLNTPKLESVRLDDSSLSGLSGADKVAQLLFETLGQKVKFEADAQKELSFMGRVKQKYEALVKGEYPNQNPYAFYQNQQKPADNSSPTGHSNRFV</sequence>
<dbReference type="InterPro" id="IPR032675">
    <property type="entry name" value="LRR_dom_sf"/>
</dbReference>
<dbReference type="EMBL" id="LNYA01000024">
    <property type="protein sequence ID" value="KTC97558.1"/>
    <property type="molecule type" value="Genomic_DNA"/>
</dbReference>
<dbReference type="RefSeq" id="WP_058526553.1">
    <property type="nucleotide sequence ID" value="NZ_CAAAHY010000043.1"/>
</dbReference>